<organism evidence="4 5">
    <name type="scientific">Nocardia yunnanensis</name>
    <dbReference type="NCBI Taxonomy" id="2382165"/>
    <lineage>
        <taxon>Bacteria</taxon>
        <taxon>Bacillati</taxon>
        <taxon>Actinomycetota</taxon>
        <taxon>Actinomycetes</taxon>
        <taxon>Mycobacteriales</taxon>
        <taxon>Nocardiaceae</taxon>
        <taxon>Nocardia</taxon>
    </lineage>
</organism>
<protein>
    <submittedName>
        <fullName evidence="4">GNAT family N-acetyltransferase</fullName>
    </submittedName>
</protein>
<dbReference type="EMBL" id="CP032568">
    <property type="protein sequence ID" value="AYF75137.1"/>
    <property type="molecule type" value="Genomic_DNA"/>
</dbReference>
<name>A0A386ZCS1_9NOCA</name>
<dbReference type="RefSeq" id="WP_120737349.1">
    <property type="nucleotide sequence ID" value="NZ_CP032568.1"/>
</dbReference>
<gene>
    <name evidence="4" type="ORF">D7D52_16125</name>
</gene>
<proteinExistence type="predicted"/>
<sequence>MFVRPAEPTDEKLLWAMLYEASYARENGIDSPDHLRGTPKLAHYVEGWGAAGDLGVVGGFDGVPLGAAWLRLFGPDDPAYGYVDADTPELAIGVAPEGRGTGLGTALMSALHDTAREKYDAISLSVRLENPARRLYQRLGYVDVPGSGQVNLAGTASVTMVLRLR</sequence>
<dbReference type="InterPro" id="IPR050832">
    <property type="entry name" value="Bact_Acetyltransf"/>
</dbReference>
<dbReference type="Gene3D" id="3.40.630.30">
    <property type="match status" value="1"/>
</dbReference>
<dbReference type="GO" id="GO:0016747">
    <property type="term" value="F:acyltransferase activity, transferring groups other than amino-acyl groups"/>
    <property type="evidence" value="ECO:0007669"/>
    <property type="project" value="InterPro"/>
</dbReference>
<evidence type="ECO:0000313" key="5">
    <source>
        <dbReference type="Proteomes" id="UP000267164"/>
    </source>
</evidence>
<evidence type="ECO:0000256" key="1">
    <source>
        <dbReference type="ARBA" id="ARBA00022679"/>
    </source>
</evidence>
<dbReference type="InterPro" id="IPR016181">
    <property type="entry name" value="Acyl_CoA_acyltransferase"/>
</dbReference>
<dbReference type="PROSITE" id="PS51186">
    <property type="entry name" value="GNAT"/>
    <property type="match status" value="1"/>
</dbReference>
<evidence type="ECO:0000256" key="2">
    <source>
        <dbReference type="ARBA" id="ARBA00023315"/>
    </source>
</evidence>
<dbReference type="PANTHER" id="PTHR43877">
    <property type="entry name" value="AMINOALKYLPHOSPHONATE N-ACETYLTRANSFERASE-RELATED-RELATED"/>
    <property type="match status" value="1"/>
</dbReference>
<keyword evidence="1 4" id="KW-0808">Transferase</keyword>
<dbReference type="Pfam" id="PF00583">
    <property type="entry name" value="Acetyltransf_1"/>
    <property type="match status" value="1"/>
</dbReference>
<dbReference type="AlphaFoldDB" id="A0A386ZCS1"/>
<reference evidence="4 5" key="1">
    <citation type="submission" date="2018-09" db="EMBL/GenBank/DDBJ databases">
        <title>Nocardia yunnanensis sp. nov., an actinomycete isolated from a soil sample.</title>
        <authorList>
            <person name="Zhang J."/>
        </authorList>
    </citation>
    <scope>NUCLEOTIDE SEQUENCE [LARGE SCALE GENOMIC DNA]</scope>
    <source>
        <strain evidence="4 5">CFHS0054</strain>
    </source>
</reference>
<dbReference type="InterPro" id="IPR000182">
    <property type="entry name" value="GNAT_dom"/>
</dbReference>
<dbReference type="CDD" id="cd04301">
    <property type="entry name" value="NAT_SF"/>
    <property type="match status" value="1"/>
</dbReference>
<dbReference type="OrthoDB" id="4553064at2"/>
<feature type="domain" description="N-acetyltransferase" evidence="3">
    <location>
        <begin position="1"/>
        <end position="165"/>
    </location>
</feature>
<dbReference type="Proteomes" id="UP000267164">
    <property type="component" value="Chromosome"/>
</dbReference>
<dbReference type="SUPFAM" id="SSF55729">
    <property type="entry name" value="Acyl-CoA N-acyltransferases (Nat)"/>
    <property type="match status" value="1"/>
</dbReference>
<evidence type="ECO:0000259" key="3">
    <source>
        <dbReference type="PROSITE" id="PS51186"/>
    </source>
</evidence>
<evidence type="ECO:0000313" key="4">
    <source>
        <dbReference type="EMBL" id="AYF75137.1"/>
    </source>
</evidence>
<keyword evidence="2" id="KW-0012">Acyltransferase</keyword>
<keyword evidence="5" id="KW-1185">Reference proteome</keyword>
<accession>A0A386ZCS1</accession>
<dbReference type="KEGG" id="nyu:D7D52_16125"/>